<evidence type="ECO:0000313" key="2">
    <source>
        <dbReference type="EMBL" id="CAD6186008.1"/>
    </source>
</evidence>
<evidence type="ECO:0000256" key="1">
    <source>
        <dbReference type="SAM" id="MobiDB-lite"/>
    </source>
</evidence>
<dbReference type="AlphaFoldDB" id="A0A8S1GT63"/>
<dbReference type="EMBL" id="CAJGYM010000003">
    <property type="protein sequence ID" value="CAD6186008.1"/>
    <property type="molecule type" value="Genomic_DNA"/>
</dbReference>
<comment type="caution">
    <text evidence="2">The sequence shown here is derived from an EMBL/GenBank/DDBJ whole genome shotgun (WGS) entry which is preliminary data.</text>
</comment>
<feature type="compositionally biased region" description="Basic and acidic residues" evidence="1">
    <location>
        <begin position="16"/>
        <end position="25"/>
    </location>
</feature>
<organism evidence="2 3">
    <name type="scientific">Caenorhabditis auriculariae</name>
    <dbReference type="NCBI Taxonomy" id="2777116"/>
    <lineage>
        <taxon>Eukaryota</taxon>
        <taxon>Metazoa</taxon>
        <taxon>Ecdysozoa</taxon>
        <taxon>Nematoda</taxon>
        <taxon>Chromadorea</taxon>
        <taxon>Rhabditida</taxon>
        <taxon>Rhabditina</taxon>
        <taxon>Rhabditomorpha</taxon>
        <taxon>Rhabditoidea</taxon>
        <taxon>Rhabditidae</taxon>
        <taxon>Peloderinae</taxon>
        <taxon>Caenorhabditis</taxon>
    </lineage>
</organism>
<dbReference type="Proteomes" id="UP000835052">
    <property type="component" value="Unassembled WGS sequence"/>
</dbReference>
<evidence type="ECO:0000313" key="3">
    <source>
        <dbReference type="Proteomes" id="UP000835052"/>
    </source>
</evidence>
<gene>
    <name evidence="2" type="ORF">CAUJ_LOCUS1927</name>
</gene>
<reference evidence="2" key="1">
    <citation type="submission" date="2020-10" db="EMBL/GenBank/DDBJ databases">
        <authorList>
            <person name="Kikuchi T."/>
        </authorList>
    </citation>
    <scope>NUCLEOTIDE SEQUENCE</scope>
    <source>
        <strain evidence="2">NKZ352</strain>
    </source>
</reference>
<feature type="region of interest" description="Disordered" evidence="1">
    <location>
        <begin position="1"/>
        <end position="50"/>
    </location>
</feature>
<accession>A0A8S1GT63</accession>
<protein>
    <submittedName>
        <fullName evidence="2">Uncharacterized protein</fullName>
    </submittedName>
</protein>
<name>A0A8S1GT63_9PELO</name>
<sequence>MKQEKEKKVRTSVGEVTRDVAEPGKERRRNPPGGGFVMMDRGQKRRPTLPSGVSIISRLLPNPQKDTSINSNYCTFHL</sequence>
<proteinExistence type="predicted"/>
<keyword evidence="3" id="KW-1185">Reference proteome</keyword>